<evidence type="ECO:0000256" key="2">
    <source>
        <dbReference type="RuleBase" id="RU366034"/>
    </source>
</evidence>
<dbReference type="PANTHER" id="PTHR35201">
    <property type="entry name" value="TERPENE SYNTHASE"/>
    <property type="match status" value="1"/>
</dbReference>
<name>A0ABN0ZGM3_9ACTN</name>
<organism evidence="3 4">
    <name type="scientific">Streptomyces stramineus</name>
    <dbReference type="NCBI Taxonomy" id="173861"/>
    <lineage>
        <taxon>Bacteria</taxon>
        <taxon>Bacillati</taxon>
        <taxon>Actinomycetota</taxon>
        <taxon>Actinomycetes</taxon>
        <taxon>Kitasatosporales</taxon>
        <taxon>Streptomycetaceae</taxon>
        <taxon>Streptomyces</taxon>
    </lineage>
</organism>
<dbReference type="SFLD" id="SFLDG01020">
    <property type="entry name" value="Terpene_Cyclase_Like_2"/>
    <property type="match status" value="1"/>
</dbReference>
<evidence type="ECO:0000313" key="3">
    <source>
        <dbReference type="EMBL" id="GAA0447134.1"/>
    </source>
</evidence>
<keyword evidence="1 2" id="KW-0456">Lyase</keyword>
<protein>
    <recommendedName>
        <fullName evidence="2">Terpene synthase</fullName>
        <ecNumber evidence="2">4.2.3.-</ecNumber>
    </recommendedName>
</protein>
<dbReference type="PANTHER" id="PTHR35201:SF4">
    <property type="entry name" value="BETA-PINACENE SYNTHASE-RELATED"/>
    <property type="match status" value="1"/>
</dbReference>
<dbReference type="RefSeq" id="WP_344085427.1">
    <property type="nucleotide sequence ID" value="NZ_BAAAHB010000004.1"/>
</dbReference>
<dbReference type="Gene3D" id="1.10.600.10">
    <property type="entry name" value="Farnesyl Diphosphate Synthase"/>
    <property type="match status" value="1"/>
</dbReference>
<keyword evidence="4" id="KW-1185">Reference proteome</keyword>
<keyword evidence="2" id="KW-0460">Magnesium</keyword>
<reference evidence="3 4" key="1">
    <citation type="journal article" date="2019" name="Int. J. Syst. Evol. Microbiol.">
        <title>The Global Catalogue of Microorganisms (GCM) 10K type strain sequencing project: providing services to taxonomists for standard genome sequencing and annotation.</title>
        <authorList>
            <consortium name="The Broad Institute Genomics Platform"/>
            <consortium name="The Broad Institute Genome Sequencing Center for Infectious Disease"/>
            <person name="Wu L."/>
            <person name="Ma J."/>
        </authorList>
    </citation>
    <scope>NUCLEOTIDE SEQUENCE [LARGE SCALE GENOMIC DNA]</scope>
    <source>
        <strain evidence="3 4">JCM 10649</strain>
    </source>
</reference>
<comment type="similarity">
    <text evidence="2">Belongs to the terpene synthase family.</text>
</comment>
<accession>A0ABN0ZGM3</accession>
<dbReference type="EMBL" id="BAAAHB010000004">
    <property type="protein sequence ID" value="GAA0447134.1"/>
    <property type="molecule type" value="Genomic_DNA"/>
</dbReference>
<dbReference type="Pfam" id="PF19086">
    <property type="entry name" value="Terpene_syn_C_2"/>
    <property type="match status" value="1"/>
</dbReference>
<proteinExistence type="inferred from homology"/>
<keyword evidence="2" id="KW-0479">Metal-binding</keyword>
<dbReference type="EC" id="4.2.3.-" evidence="2"/>
<dbReference type="InterPro" id="IPR034686">
    <property type="entry name" value="Terpene_cyclase-like_2"/>
</dbReference>
<dbReference type="InterPro" id="IPR008949">
    <property type="entry name" value="Isoprenoid_synthase_dom_sf"/>
</dbReference>
<gene>
    <name evidence="3" type="ORF">GCM10009544_07430</name>
</gene>
<evidence type="ECO:0000256" key="1">
    <source>
        <dbReference type="ARBA" id="ARBA00023239"/>
    </source>
</evidence>
<dbReference type="SUPFAM" id="SSF48576">
    <property type="entry name" value="Terpenoid synthases"/>
    <property type="match status" value="1"/>
</dbReference>
<evidence type="ECO:0000313" key="4">
    <source>
        <dbReference type="Proteomes" id="UP001499895"/>
    </source>
</evidence>
<comment type="caution">
    <text evidence="3">The sequence shown here is derived from an EMBL/GenBank/DDBJ whole genome shotgun (WGS) entry which is preliminary data.</text>
</comment>
<dbReference type="Proteomes" id="UP001499895">
    <property type="component" value="Unassembled WGS sequence"/>
</dbReference>
<dbReference type="SFLD" id="SFLDS00005">
    <property type="entry name" value="Isoprenoid_Synthase_Type_I"/>
    <property type="match status" value="1"/>
</dbReference>
<sequence>MTTLPAPGLEPGDALKTGPCPSFRLPSLSRFQPALRRPGIDELETSCRAWLDEALRPAHADSPHAFEEFLHQRTTLWNLLAYPTTGTERTKTICHWIDVLFSTDDLFVHAPHAHLERLGLHQLDTALTPDRPTPQAPYPRVLAGLAQRLRAGMPTGLWDRFAQEMEGFFAACRTERGWLDAGTAVEPAAYEASRIKSVGACCFPLLEYGLGVDLTGELAALPQLGRLNYLVARHWVAVNDIFSYRKELYSGDRINEISLALATNGGDLQAAVDHIAATVKRIENEFRTLSRDLLGSVRGQDAAVRPYVEALRWMIAGNLEWSYITSRYNGPDHTWNGHTTATVILTPHRTLYQ</sequence>
<comment type="cofactor">
    <cofactor evidence="2">
        <name>Mg(2+)</name>
        <dbReference type="ChEBI" id="CHEBI:18420"/>
    </cofactor>
</comment>